<organism evidence="2 3">
    <name type="scientific">Gracilariopsis chorda</name>
    <dbReference type="NCBI Taxonomy" id="448386"/>
    <lineage>
        <taxon>Eukaryota</taxon>
        <taxon>Rhodophyta</taxon>
        <taxon>Florideophyceae</taxon>
        <taxon>Rhodymeniophycidae</taxon>
        <taxon>Gracilariales</taxon>
        <taxon>Gracilariaceae</taxon>
        <taxon>Gracilariopsis</taxon>
    </lineage>
</organism>
<sequence length="176" mass="18318">MPRRTSRPSGGRRPAPARGPARAPTRSASTRSRPAPPPAQTRAKSTAPPPQKATAAPPPAPAQPAQQGSAMGGFMANVASTGMGVMAGRAMDRAFFGGGSAPAPEYAPEAESPAAPYEVTTDEQLPDSVCAREISEFKKCMERNGSDISACQWNIDVLAACQRQQQELGFANAGRL</sequence>
<dbReference type="STRING" id="448386.A0A2V3J260"/>
<dbReference type="Proteomes" id="UP000247409">
    <property type="component" value="Unassembled WGS sequence"/>
</dbReference>
<dbReference type="PANTHER" id="PTHR13523:SF2">
    <property type="entry name" value="COILED-COIL-HELIX-COILED-COIL-HELIX DOMAIN CONTAINING 2, ISOFORM A-RELATED"/>
    <property type="match status" value="1"/>
</dbReference>
<reference evidence="2 3" key="1">
    <citation type="journal article" date="2018" name="Mol. Biol. Evol.">
        <title>Analysis of the draft genome of the red seaweed Gracilariopsis chorda provides insights into genome size evolution in Rhodophyta.</title>
        <authorList>
            <person name="Lee J."/>
            <person name="Yang E.C."/>
            <person name="Graf L."/>
            <person name="Yang J.H."/>
            <person name="Qiu H."/>
            <person name="Zel Zion U."/>
            <person name="Chan C.X."/>
            <person name="Stephens T.G."/>
            <person name="Weber A.P.M."/>
            <person name="Boo G.H."/>
            <person name="Boo S.M."/>
            <person name="Kim K.M."/>
            <person name="Shin Y."/>
            <person name="Jung M."/>
            <person name="Lee S.J."/>
            <person name="Yim H.S."/>
            <person name="Lee J.H."/>
            <person name="Bhattacharya D."/>
            <person name="Yoon H.S."/>
        </authorList>
    </citation>
    <scope>NUCLEOTIDE SEQUENCE [LARGE SCALE GENOMIC DNA]</scope>
    <source>
        <strain evidence="2 3">SKKU-2015</strain>
        <tissue evidence="2">Whole body</tissue>
    </source>
</reference>
<evidence type="ECO:0000313" key="3">
    <source>
        <dbReference type="Proteomes" id="UP000247409"/>
    </source>
</evidence>
<accession>A0A2V3J260</accession>
<dbReference type="PANTHER" id="PTHR13523">
    <property type="entry name" value="COILED-COIL-HELIX-COILED-COIL-HELIX DOMAIN CONTAINING 2/NUR77"/>
    <property type="match status" value="1"/>
</dbReference>
<dbReference type="OrthoDB" id="1106148at2759"/>
<dbReference type="InterPro" id="IPR055304">
    <property type="entry name" value="CHCHD2/10-like"/>
</dbReference>
<keyword evidence="3" id="KW-1185">Reference proteome</keyword>
<feature type="region of interest" description="Disordered" evidence="1">
    <location>
        <begin position="1"/>
        <end position="69"/>
    </location>
</feature>
<dbReference type="GO" id="GO:0005634">
    <property type="term" value="C:nucleus"/>
    <property type="evidence" value="ECO:0007669"/>
    <property type="project" value="TreeGrafter"/>
</dbReference>
<evidence type="ECO:0000313" key="2">
    <source>
        <dbReference type="EMBL" id="PXF48541.1"/>
    </source>
</evidence>
<feature type="compositionally biased region" description="Low complexity" evidence="1">
    <location>
        <begin position="7"/>
        <end position="33"/>
    </location>
</feature>
<gene>
    <name evidence="2" type="ORF">BWQ96_01710</name>
</gene>
<dbReference type="EMBL" id="NBIV01000013">
    <property type="protein sequence ID" value="PXF48541.1"/>
    <property type="molecule type" value="Genomic_DNA"/>
</dbReference>
<evidence type="ECO:0000256" key="1">
    <source>
        <dbReference type="SAM" id="MobiDB-lite"/>
    </source>
</evidence>
<name>A0A2V3J260_9FLOR</name>
<feature type="compositionally biased region" description="Pro residues" evidence="1">
    <location>
        <begin position="47"/>
        <end position="62"/>
    </location>
</feature>
<protein>
    <submittedName>
        <fullName evidence="2">Mitochondrial intermembrane space cysteine motif-containing protein MIX17</fullName>
    </submittedName>
</protein>
<dbReference type="AlphaFoldDB" id="A0A2V3J260"/>
<comment type="caution">
    <text evidence="2">The sequence shown here is derived from an EMBL/GenBank/DDBJ whole genome shotgun (WGS) entry which is preliminary data.</text>
</comment>
<proteinExistence type="predicted"/>
<dbReference type="GO" id="GO:0007005">
    <property type="term" value="P:mitochondrion organization"/>
    <property type="evidence" value="ECO:0007669"/>
    <property type="project" value="InterPro"/>
</dbReference>
<dbReference type="GO" id="GO:0005739">
    <property type="term" value="C:mitochondrion"/>
    <property type="evidence" value="ECO:0007669"/>
    <property type="project" value="TreeGrafter"/>
</dbReference>